<evidence type="ECO:0000256" key="2">
    <source>
        <dbReference type="ARBA" id="ARBA00023015"/>
    </source>
</evidence>
<name>A0ABP3EF29_9PSEU</name>
<comment type="similarity">
    <text evidence="1">Belongs to the sigma-70 factor family. ECF subfamily.</text>
</comment>
<dbReference type="InterPro" id="IPR013249">
    <property type="entry name" value="RNA_pol_sigma70_r4_t2"/>
</dbReference>
<dbReference type="InterPro" id="IPR032710">
    <property type="entry name" value="NTF2-like_dom_sf"/>
</dbReference>
<dbReference type="SUPFAM" id="SSF88659">
    <property type="entry name" value="Sigma3 and sigma4 domains of RNA polymerase sigma factors"/>
    <property type="match status" value="1"/>
</dbReference>
<keyword evidence="4" id="KW-0804">Transcription</keyword>
<dbReference type="InterPro" id="IPR052704">
    <property type="entry name" value="ECF_Sigma-70_Domain"/>
</dbReference>
<keyword evidence="3" id="KW-0731">Sigma factor</keyword>
<keyword evidence="2" id="KW-0805">Transcription regulation</keyword>
<evidence type="ECO:0000256" key="3">
    <source>
        <dbReference type="ARBA" id="ARBA00023082"/>
    </source>
</evidence>
<keyword evidence="7" id="KW-1185">Reference proteome</keyword>
<feature type="domain" description="RNA polymerase sigma factor 70 region 4 type 2" evidence="5">
    <location>
        <begin position="24"/>
        <end position="74"/>
    </location>
</feature>
<evidence type="ECO:0000256" key="1">
    <source>
        <dbReference type="ARBA" id="ARBA00010641"/>
    </source>
</evidence>
<dbReference type="PANTHER" id="PTHR30173:SF43">
    <property type="entry name" value="ECF RNA POLYMERASE SIGMA FACTOR SIGI-RELATED"/>
    <property type="match status" value="1"/>
</dbReference>
<dbReference type="InterPro" id="IPR013324">
    <property type="entry name" value="RNA_pol_sigma_r3/r4-like"/>
</dbReference>
<evidence type="ECO:0000256" key="4">
    <source>
        <dbReference type="ARBA" id="ARBA00023163"/>
    </source>
</evidence>
<comment type="caution">
    <text evidence="6">The sequence shown here is derived from an EMBL/GenBank/DDBJ whole genome shotgun (WGS) entry which is preliminary data.</text>
</comment>
<organism evidence="6 7">
    <name type="scientific">Saccharothrix mutabilis subsp. mutabilis</name>
    <dbReference type="NCBI Taxonomy" id="66855"/>
    <lineage>
        <taxon>Bacteria</taxon>
        <taxon>Bacillati</taxon>
        <taxon>Actinomycetota</taxon>
        <taxon>Actinomycetes</taxon>
        <taxon>Pseudonocardiales</taxon>
        <taxon>Pseudonocardiaceae</taxon>
        <taxon>Saccharothrix</taxon>
    </lineage>
</organism>
<dbReference type="SUPFAM" id="SSF54427">
    <property type="entry name" value="NTF2-like"/>
    <property type="match status" value="1"/>
</dbReference>
<proteinExistence type="inferred from homology"/>
<dbReference type="EMBL" id="BAAABU010000027">
    <property type="protein sequence ID" value="GAA0258740.1"/>
    <property type="molecule type" value="Genomic_DNA"/>
</dbReference>
<evidence type="ECO:0000259" key="5">
    <source>
        <dbReference type="Pfam" id="PF08281"/>
    </source>
</evidence>
<dbReference type="Pfam" id="PF08281">
    <property type="entry name" value="Sigma70_r4_2"/>
    <property type="match status" value="1"/>
</dbReference>
<protein>
    <recommendedName>
        <fullName evidence="5">RNA polymerase sigma factor 70 region 4 type 2 domain-containing protein</fullName>
    </recommendedName>
</protein>
<gene>
    <name evidence="6" type="ORF">GCM10010492_69650</name>
</gene>
<dbReference type="InterPro" id="IPR036388">
    <property type="entry name" value="WH-like_DNA-bd_sf"/>
</dbReference>
<reference evidence="7" key="1">
    <citation type="journal article" date="2019" name="Int. J. Syst. Evol. Microbiol.">
        <title>The Global Catalogue of Microorganisms (GCM) 10K type strain sequencing project: providing services to taxonomists for standard genome sequencing and annotation.</title>
        <authorList>
            <consortium name="The Broad Institute Genomics Platform"/>
            <consortium name="The Broad Institute Genome Sequencing Center for Infectious Disease"/>
            <person name="Wu L."/>
            <person name="Ma J."/>
        </authorList>
    </citation>
    <scope>NUCLEOTIDE SEQUENCE [LARGE SCALE GENOMIC DNA]</scope>
    <source>
        <strain evidence="7">JCM 3380</strain>
    </source>
</reference>
<evidence type="ECO:0000313" key="6">
    <source>
        <dbReference type="EMBL" id="GAA0258740.1"/>
    </source>
</evidence>
<evidence type="ECO:0000313" key="7">
    <source>
        <dbReference type="Proteomes" id="UP001500416"/>
    </source>
</evidence>
<dbReference type="PANTHER" id="PTHR30173">
    <property type="entry name" value="SIGMA 19 FACTOR"/>
    <property type="match status" value="1"/>
</dbReference>
<dbReference type="Proteomes" id="UP001500416">
    <property type="component" value="Unassembled WGS sequence"/>
</dbReference>
<sequence length="206" mass="20713">MSVPDPVVSGPDEDVALADAVGLALMVVLDALAPAERVGFVLHDMFAVPFEEIAGLVDRSPASVRQLASRARRRVRTSAPAPDASRAEQREVVDAFFAAAREGSIEGLPAVLDPSVVLRSDAGAGAPLSVLLDGASVVAGQAASWGSLSPLARPALVNGVPGVVVAGPRGPLSVMAFSVVGGRVVAIDVIADAARLGVLDLSAVGA</sequence>
<dbReference type="Gene3D" id="1.10.10.10">
    <property type="entry name" value="Winged helix-like DNA-binding domain superfamily/Winged helix DNA-binding domain"/>
    <property type="match status" value="1"/>
</dbReference>
<accession>A0ABP3EF29</accession>